<dbReference type="InterPro" id="IPR027417">
    <property type="entry name" value="P-loop_NTPase"/>
</dbReference>
<dbReference type="GO" id="GO:0016301">
    <property type="term" value="F:kinase activity"/>
    <property type="evidence" value="ECO:0007669"/>
    <property type="project" value="UniProtKB-KW"/>
</dbReference>
<dbReference type="PANTHER" id="PTHR47679:SF2">
    <property type="entry name" value="C-TERMINAL OF ROC (COR) DOMAIN-CONTAINING PROTEIN"/>
    <property type="match status" value="1"/>
</dbReference>
<evidence type="ECO:0000256" key="1">
    <source>
        <dbReference type="ARBA" id="ARBA00012513"/>
    </source>
</evidence>
<evidence type="ECO:0000256" key="5">
    <source>
        <dbReference type="ARBA" id="ARBA00022777"/>
    </source>
</evidence>
<feature type="domain" description="Roc" evidence="10">
    <location>
        <begin position="174"/>
        <end position="498"/>
    </location>
</feature>
<protein>
    <recommendedName>
        <fullName evidence="1">non-specific serine/threonine protein kinase</fullName>
        <ecNumber evidence="1">2.7.11.1</ecNumber>
    </recommendedName>
</protein>
<dbReference type="Pfam" id="PF08477">
    <property type="entry name" value="Roc"/>
    <property type="match status" value="1"/>
</dbReference>
<dbReference type="EC" id="2.7.11.1" evidence="1"/>
<dbReference type="InterPro" id="IPR032675">
    <property type="entry name" value="LRR_dom_sf"/>
</dbReference>
<evidence type="ECO:0000256" key="3">
    <source>
        <dbReference type="ARBA" id="ARBA00022737"/>
    </source>
</evidence>
<gene>
    <name evidence="11" type="ORF">ASTO00021_LOCUS1218</name>
    <name evidence="12" type="ORF">ASTO00021_LOCUS1219</name>
</gene>
<keyword evidence="6" id="KW-0067">ATP-binding</keyword>
<organism evidence="11">
    <name type="scientific">Aplanochytrium stocchinoi</name>
    <dbReference type="NCBI Taxonomy" id="215587"/>
    <lineage>
        <taxon>Eukaryota</taxon>
        <taxon>Sar</taxon>
        <taxon>Stramenopiles</taxon>
        <taxon>Bigyra</taxon>
        <taxon>Labyrinthulomycetes</taxon>
        <taxon>Thraustochytrida</taxon>
        <taxon>Thraustochytriidae</taxon>
        <taxon>Aplanochytrium</taxon>
    </lineage>
</organism>
<dbReference type="Gene3D" id="3.80.10.10">
    <property type="entry name" value="Ribonuclease Inhibitor"/>
    <property type="match status" value="1"/>
</dbReference>
<dbReference type="EMBL" id="HBIN01001916">
    <property type="protein sequence ID" value="CAE0430864.1"/>
    <property type="molecule type" value="Transcribed_RNA"/>
</dbReference>
<evidence type="ECO:0000313" key="12">
    <source>
        <dbReference type="EMBL" id="CAE0430865.1"/>
    </source>
</evidence>
<dbReference type="EMBL" id="HBIN01001917">
    <property type="protein sequence ID" value="CAE0430865.1"/>
    <property type="molecule type" value="Transcribed_RNA"/>
</dbReference>
<dbReference type="InterPro" id="IPR036388">
    <property type="entry name" value="WH-like_DNA-bd_sf"/>
</dbReference>
<evidence type="ECO:0000256" key="7">
    <source>
        <dbReference type="ARBA" id="ARBA00047899"/>
    </source>
</evidence>
<keyword evidence="4" id="KW-0547">Nucleotide-binding</keyword>
<dbReference type="Gene3D" id="3.30.70.1390">
    <property type="entry name" value="ROC domain from the Parkinson's disease-associated leucine-rich repeat kinase 2"/>
    <property type="match status" value="1"/>
</dbReference>
<reference evidence="11" key="1">
    <citation type="submission" date="2021-01" db="EMBL/GenBank/DDBJ databases">
        <authorList>
            <person name="Corre E."/>
            <person name="Pelletier E."/>
            <person name="Niang G."/>
            <person name="Scheremetjew M."/>
            <person name="Finn R."/>
            <person name="Kale V."/>
            <person name="Holt S."/>
            <person name="Cochrane G."/>
            <person name="Meng A."/>
            <person name="Brown T."/>
            <person name="Cohen L."/>
        </authorList>
    </citation>
    <scope>NUCLEOTIDE SEQUENCE</scope>
    <source>
        <strain evidence="11">GSBS06</strain>
    </source>
</reference>
<name>A0A6S7ZPH3_9STRA</name>
<evidence type="ECO:0000256" key="2">
    <source>
        <dbReference type="ARBA" id="ARBA00022679"/>
    </source>
</evidence>
<dbReference type="GO" id="GO:0005524">
    <property type="term" value="F:ATP binding"/>
    <property type="evidence" value="ECO:0007669"/>
    <property type="project" value="UniProtKB-KW"/>
</dbReference>
<dbReference type="InterPro" id="IPR020859">
    <property type="entry name" value="ROC"/>
</dbReference>
<comment type="catalytic activity">
    <reaction evidence="7">
        <text>L-threonyl-[protein] + ATP = O-phospho-L-threonyl-[protein] + ADP + H(+)</text>
        <dbReference type="Rhea" id="RHEA:46608"/>
        <dbReference type="Rhea" id="RHEA-COMP:11060"/>
        <dbReference type="Rhea" id="RHEA-COMP:11605"/>
        <dbReference type="ChEBI" id="CHEBI:15378"/>
        <dbReference type="ChEBI" id="CHEBI:30013"/>
        <dbReference type="ChEBI" id="CHEBI:30616"/>
        <dbReference type="ChEBI" id="CHEBI:61977"/>
        <dbReference type="ChEBI" id="CHEBI:456216"/>
        <dbReference type="EC" id="2.7.11.1"/>
    </reaction>
</comment>
<proteinExistence type="predicted"/>
<comment type="catalytic activity">
    <reaction evidence="8">
        <text>L-seryl-[protein] + ATP = O-phospho-L-seryl-[protein] + ADP + H(+)</text>
        <dbReference type="Rhea" id="RHEA:17989"/>
        <dbReference type="Rhea" id="RHEA-COMP:9863"/>
        <dbReference type="Rhea" id="RHEA-COMP:11604"/>
        <dbReference type="ChEBI" id="CHEBI:15378"/>
        <dbReference type="ChEBI" id="CHEBI:29999"/>
        <dbReference type="ChEBI" id="CHEBI:30616"/>
        <dbReference type="ChEBI" id="CHEBI:83421"/>
        <dbReference type="ChEBI" id="CHEBI:456216"/>
        <dbReference type="EC" id="2.7.11.1"/>
    </reaction>
</comment>
<keyword evidence="3" id="KW-0677">Repeat</keyword>
<dbReference type="InterPro" id="IPR032171">
    <property type="entry name" value="COR-A"/>
</dbReference>
<dbReference type="PANTHER" id="PTHR47679">
    <property type="entry name" value="PROTEIN TORNADO 1"/>
    <property type="match status" value="1"/>
</dbReference>
<evidence type="ECO:0000256" key="9">
    <source>
        <dbReference type="SAM" id="MobiDB-lite"/>
    </source>
</evidence>
<dbReference type="Gene3D" id="3.40.50.300">
    <property type="entry name" value="P-loop containing nucleotide triphosphate hydrolases"/>
    <property type="match status" value="1"/>
</dbReference>
<accession>A0A6S7ZPH3</accession>
<evidence type="ECO:0000256" key="6">
    <source>
        <dbReference type="ARBA" id="ARBA00022840"/>
    </source>
</evidence>
<dbReference type="PROSITE" id="PS51424">
    <property type="entry name" value="ROC"/>
    <property type="match status" value="1"/>
</dbReference>
<evidence type="ECO:0000256" key="4">
    <source>
        <dbReference type="ARBA" id="ARBA00022741"/>
    </source>
</evidence>
<keyword evidence="5" id="KW-0418">Kinase</keyword>
<evidence type="ECO:0000259" key="10">
    <source>
        <dbReference type="PROSITE" id="PS51424"/>
    </source>
</evidence>
<feature type="region of interest" description="Disordered" evidence="9">
    <location>
        <begin position="299"/>
        <end position="332"/>
    </location>
</feature>
<sequence length="820" mass="94327">MMNIIHPNMIRRLYGFNWLYARNVDEAVRLLRDGADAVFMREYYVGKEGAVRIAECLGSADSACRYFSFAYRNDLDDAACSHLAEALRSNKGLVVLNIGHINKCTNATIKAFADAAENHDSIENLPLTVTGSRVSVTSVQNKLVRILVRNRTAREGRLKVRKDIFGRVVRNGDIKGTWNRSKLMVIGQARTGKTSTIRSLLGKEFRSGEFSPSTVGASLIQTNSFALTKPELDLSTSVNGDSSRKLGKSYSKSWVADETGDIDYTTELATRLTVSEIEELEKEDRFSWRKKNVAHLSRKYVEPPPPVEEADDENDSHPANLSDDEDNTTQERPFMRKREAKARFDEKLLTMPRYGKNSVSFTIWDMGGQTVFYSLHHLFLTKYGIYLLCFDLRRIYKESKEDILFLKFWLKSVILHTETAPIFLVGTFADEISSKRGLQKVDGLLKQVLIENNNNNNNNGSTVARNPKDRFVYFPIDNSSGNGIDYLRYQIENVTLEQEYVSREVSLRWIRCLDRMLAKKNKAWVKMKNVKSVVKQYGITSAEELDEMLRFYHELGVLLHLTNTAVLTDIVVIRPQWLINALCMIVRDEHVHKFDMDEMENVGLLDDVKSLLADGLASRDLIEYIWRDDEVDFLLDLMRTTMLMSDWQFNDERQYLIPSMLTAPGKRVTPSESYTSQNPSCMFDFSETFLPFGFFERLICLFVAHSGRQRNSREAVLSNSSGTVYFGEETVLHLEKTEEKIYVQVEPAVRASWCLKIMRSMLHKINEDFLQSKLRWQVKFKGVRGYISYELAMNLKLKPWFDFQSEDPVDIRTIVNSSLW</sequence>
<dbReference type="Pfam" id="PF16095">
    <property type="entry name" value="COR-A"/>
    <property type="match status" value="1"/>
</dbReference>
<evidence type="ECO:0000256" key="8">
    <source>
        <dbReference type="ARBA" id="ARBA00048679"/>
    </source>
</evidence>
<dbReference type="SUPFAM" id="SSF52047">
    <property type="entry name" value="RNI-like"/>
    <property type="match status" value="1"/>
</dbReference>
<dbReference type="AlphaFoldDB" id="A0A6S7ZPH3"/>
<evidence type="ECO:0000313" key="11">
    <source>
        <dbReference type="EMBL" id="CAE0430864.1"/>
    </source>
</evidence>
<keyword evidence="2" id="KW-0808">Transferase</keyword>
<dbReference type="SUPFAM" id="SSF52540">
    <property type="entry name" value="P-loop containing nucleoside triphosphate hydrolases"/>
    <property type="match status" value="1"/>
</dbReference>
<dbReference type="Gene3D" id="1.10.10.10">
    <property type="entry name" value="Winged helix-like DNA-binding domain superfamily/Winged helix DNA-binding domain"/>
    <property type="match status" value="1"/>
</dbReference>